<dbReference type="InterPro" id="IPR006665">
    <property type="entry name" value="OmpA-like"/>
</dbReference>
<dbReference type="SUPFAM" id="SSF103088">
    <property type="entry name" value="OmpA-like"/>
    <property type="match status" value="1"/>
</dbReference>
<proteinExistence type="predicted"/>
<dbReference type="PANTHER" id="PTHR30329">
    <property type="entry name" value="STATOR ELEMENT OF FLAGELLAR MOTOR COMPLEX"/>
    <property type="match status" value="1"/>
</dbReference>
<evidence type="ECO:0000313" key="5">
    <source>
        <dbReference type="EMBL" id="KKN46654.1"/>
    </source>
</evidence>
<evidence type="ECO:0000256" key="1">
    <source>
        <dbReference type="ARBA" id="ARBA00004442"/>
    </source>
</evidence>
<accession>A0A0F9QW27</accession>
<dbReference type="InterPro" id="IPR050330">
    <property type="entry name" value="Bact_OuterMem_StrucFunc"/>
</dbReference>
<name>A0A0F9QW27_9ZZZZ</name>
<dbReference type="GO" id="GO:0009279">
    <property type="term" value="C:cell outer membrane"/>
    <property type="evidence" value="ECO:0007669"/>
    <property type="project" value="UniProtKB-SubCell"/>
</dbReference>
<keyword evidence="2" id="KW-0472">Membrane</keyword>
<dbReference type="AlphaFoldDB" id="A0A0F9QW27"/>
<evidence type="ECO:0000259" key="4">
    <source>
        <dbReference type="PROSITE" id="PS51123"/>
    </source>
</evidence>
<dbReference type="PROSITE" id="PS51123">
    <property type="entry name" value="OMPA_2"/>
    <property type="match status" value="1"/>
</dbReference>
<feature type="domain" description="OmpA-like" evidence="4">
    <location>
        <begin position="258"/>
        <end position="375"/>
    </location>
</feature>
<comment type="caution">
    <text evidence="5">The sequence shown here is derived from an EMBL/GenBank/DDBJ whole genome shotgun (WGS) entry which is preliminary data.</text>
</comment>
<dbReference type="PRINTS" id="PR01021">
    <property type="entry name" value="OMPADOMAIN"/>
</dbReference>
<protein>
    <recommendedName>
        <fullName evidence="4">OmpA-like domain-containing protein</fullName>
    </recommendedName>
</protein>
<dbReference type="InterPro" id="IPR006664">
    <property type="entry name" value="OMP_bac"/>
</dbReference>
<organism evidence="5">
    <name type="scientific">marine sediment metagenome</name>
    <dbReference type="NCBI Taxonomy" id="412755"/>
    <lineage>
        <taxon>unclassified sequences</taxon>
        <taxon>metagenomes</taxon>
        <taxon>ecological metagenomes</taxon>
    </lineage>
</organism>
<dbReference type="PANTHER" id="PTHR30329:SF21">
    <property type="entry name" value="LIPOPROTEIN YIAD-RELATED"/>
    <property type="match status" value="1"/>
</dbReference>
<keyword evidence="3" id="KW-0998">Cell outer membrane</keyword>
<reference evidence="5" key="1">
    <citation type="journal article" date="2015" name="Nature">
        <title>Complex archaea that bridge the gap between prokaryotes and eukaryotes.</title>
        <authorList>
            <person name="Spang A."/>
            <person name="Saw J.H."/>
            <person name="Jorgensen S.L."/>
            <person name="Zaremba-Niedzwiedzka K."/>
            <person name="Martijn J."/>
            <person name="Lind A.E."/>
            <person name="van Eijk R."/>
            <person name="Schleper C."/>
            <person name="Guy L."/>
            <person name="Ettema T.J."/>
        </authorList>
    </citation>
    <scope>NUCLEOTIDE SEQUENCE</scope>
</reference>
<dbReference type="Pfam" id="PF00691">
    <property type="entry name" value="OmpA"/>
    <property type="match status" value="1"/>
</dbReference>
<dbReference type="InterPro" id="IPR036737">
    <property type="entry name" value="OmpA-like_sf"/>
</dbReference>
<evidence type="ECO:0000256" key="3">
    <source>
        <dbReference type="ARBA" id="ARBA00023237"/>
    </source>
</evidence>
<dbReference type="Gene3D" id="2.60.120.260">
    <property type="entry name" value="Galactose-binding domain-like"/>
    <property type="match status" value="1"/>
</dbReference>
<dbReference type="Gene3D" id="3.30.1330.60">
    <property type="entry name" value="OmpA-like domain"/>
    <property type="match status" value="1"/>
</dbReference>
<gene>
    <name evidence="5" type="ORF">LCGC14_0670750</name>
</gene>
<dbReference type="EMBL" id="LAZR01001319">
    <property type="protein sequence ID" value="KKN46654.1"/>
    <property type="molecule type" value="Genomic_DNA"/>
</dbReference>
<dbReference type="CDD" id="cd07185">
    <property type="entry name" value="OmpA_C-like"/>
    <property type="match status" value="1"/>
</dbReference>
<evidence type="ECO:0000256" key="2">
    <source>
        <dbReference type="ARBA" id="ARBA00023136"/>
    </source>
</evidence>
<sequence length="377" mass="42908">MHSIRIPSNSVLLLHLLFTCFAFPQNLIKNPSFEEFEQCPKKLGNFESDVVGWSTPTEGSTDYFNACSTAMGTPENFNGRQPAEFGLGYAGLYLYAAEDYREYLQAELIQPLKRGRVYEVSFFISLAERSDFAVREFGVLFAKNAMKIAIRKVLSRAHWYRQKENLYTYEEMDTGNFITNQEVWTTVSTQFVAKGGEKYMILGNLKNNARTRKIEIGPLAKQGAYYYIDQVEVKVANPINTLPETTNSYRTVVGKDSIPLDKTQVFESVLFEFDHFEILKTAEAEVRRIFNYLKANPGSNITITGHTDSIGQNDYNKRLSNQRAKAIADYLIALGIHENRINSRGHGGQKPIATNKTDVGRRRNRRVEFIISNPNTP</sequence>
<comment type="subcellular location">
    <subcellularLocation>
        <location evidence="1">Cell outer membrane</location>
    </subcellularLocation>
</comment>